<feature type="domain" description="Glucose-methanol-choline oxidoreductase N-terminal" evidence="5">
    <location>
        <begin position="286"/>
        <end position="300"/>
    </location>
</feature>
<dbReference type="Gene3D" id="3.30.560.10">
    <property type="entry name" value="Glucose Oxidase, domain 3"/>
    <property type="match status" value="1"/>
</dbReference>
<keyword evidence="7" id="KW-1185">Reference proteome</keyword>
<dbReference type="PROSITE" id="PS00624">
    <property type="entry name" value="GMC_OXRED_2"/>
    <property type="match status" value="1"/>
</dbReference>
<dbReference type="SUPFAM" id="SSF54373">
    <property type="entry name" value="FAD-linked reductases, C-terminal domain"/>
    <property type="match status" value="1"/>
</dbReference>
<reference evidence="6 7" key="1">
    <citation type="submission" date="2024-04" db="EMBL/GenBank/DDBJ databases">
        <title>Novel species of the genus Ideonella isolated from streams.</title>
        <authorList>
            <person name="Lu H."/>
        </authorList>
    </citation>
    <scope>NUCLEOTIDE SEQUENCE [LARGE SCALE GENOMIC DNA]</scope>
    <source>
        <strain evidence="6 7">DXS22W</strain>
    </source>
</reference>
<comment type="similarity">
    <text evidence="2">Belongs to the GMC oxidoreductase family.</text>
</comment>
<evidence type="ECO:0000259" key="5">
    <source>
        <dbReference type="PROSITE" id="PS00624"/>
    </source>
</evidence>
<dbReference type="InterPro" id="IPR000172">
    <property type="entry name" value="GMC_OxRdtase_N"/>
</dbReference>
<dbReference type="PANTHER" id="PTHR11552:SF147">
    <property type="entry name" value="CHOLINE DEHYDROGENASE, MITOCHONDRIAL"/>
    <property type="match status" value="1"/>
</dbReference>
<comment type="caution">
    <text evidence="6">The sequence shown here is derived from an EMBL/GenBank/DDBJ whole genome shotgun (WGS) entry which is preliminary data.</text>
</comment>
<accession>A0ABU9CMQ9</accession>
<gene>
    <name evidence="6" type="ORF">AACH10_16440</name>
</gene>
<dbReference type="PROSITE" id="PS51257">
    <property type="entry name" value="PROKAR_LIPOPROTEIN"/>
    <property type="match status" value="1"/>
</dbReference>
<dbReference type="PIRSF" id="PIRSF000137">
    <property type="entry name" value="Alcohol_oxidase"/>
    <property type="match status" value="1"/>
</dbReference>
<name>A0ABU9CMQ9_9BURK</name>
<dbReference type="InterPro" id="IPR036188">
    <property type="entry name" value="FAD/NAD-bd_sf"/>
</dbReference>
<keyword evidence="3" id="KW-0285">Flavoprotein</keyword>
<dbReference type="InterPro" id="IPR007867">
    <property type="entry name" value="GMC_OxRtase_C"/>
</dbReference>
<protein>
    <submittedName>
        <fullName evidence="6">GMC family oxidoreductase N-terminal domain-containing protein</fullName>
    </submittedName>
</protein>
<dbReference type="EMBL" id="JBBUTH010000008">
    <property type="protein sequence ID" value="MEK8051842.1"/>
    <property type="molecule type" value="Genomic_DNA"/>
</dbReference>
<keyword evidence="4" id="KW-0274">FAD</keyword>
<dbReference type="InterPro" id="IPR012132">
    <property type="entry name" value="GMC_OxRdtase"/>
</dbReference>
<evidence type="ECO:0000313" key="6">
    <source>
        <dbReference type="EMBL" id="MEK8051842.1"/>
    </source>
</evidence>
<proteinExistence type="inferred from homology"/>
<evidence type="ECO:0000256" key="3">
    <source>
        <dbReference type="ARBA" id="ARBA00022630"/>
    </source>
</evidence>
<dbReference type="RefSeq" id="WP_341411539.1">
    <property type="nucleotide sequence ID" value="NZ_JBBUTH010000008.1"/>
</dbReference>
<evidence type="ECO:0000313" key="7">
    <source>
        <dbReference type="Proteomes" id="UP001365405"/>
    </source>
</evidence>
<sequence>MPHRPHDAYQFDHIVVGAGTAGCLLANRLSADRGKRVLLIEAGGNDDYLWVHIPVGYLYCIGNPRTDWLFKTEPDPGLNGRSLRYPRGKVLGGCSSINGMIYMRGQQRDYDHWAAVTGDERWRWDRVLPVFKQHEDHWRGDNAHHAAPGFDRTGARAGGEWRVEKQRLSWEILDAFSAAAQQAGIPATDDFNRGSNEGVGYFEVNQRGGVRWNATKAFLRPVQHRDNLEIWTGAQVTRLVTARDVDGQLRVTGVELRPEGHDHQRGAPLIARLREGGGGEVVMAAGAVGTPQILQLSGIGPGALLQRHGISVQHELPGVGGNLQDHLQIRAVFEVQGVRTLNTQASSLLGKGLIGLQYLLNRSGPMSMAPSQLGCFTRSSPAYADPNVEYHVQPLSLDAFGEPLHRFNAFTASVCNLNPTSRGTVQIRSARPEDAPAIQANYLSTAEDRQVAADSLRLTRRIAAQPALAKYQPREVKPGVQFQSDDDLARLAGDIGTTIFHPVGTCRMGRADDVQAVVDPELCVRGVVGLRIADASVMPTITSGNTNSPTLMIAERAAALMRAAAR</sequence>
<dbReference type="Gene3D" id="3.50.50.60">
    <property type="entry name" value="FAD/NAD(P)-binding domain"/>
    <property type="match status" value="1"/>
</dbReference>
<comment type="cofactor">
    <cofactor evidence="1">
        <name>FAD</name>
        <dbReference type="ChEBI" id="CHEBI:57692"/>
    </cofactor>
</comment>
<evidence type="ECO:0000256" key="1">
    <source>
        <dbReference type="ARBA" id="ARBA00001974"/>
    </source>
</evidence>
<dbReference type="Pfam" id="PF05199">
    <property type="entry name" value="GMC_oxred_C"/>
    <property type="match status" value="1"/>
</dbReference>
<evidence type="ECO:0000256" key="4">
    <source>
        <dbReference type="ARBA" id="ARBA00022827"/>
    </source>
</evidence>
<dbReference type="Pfam" id="PF00732">
    <property type="entry name" value="GMC_oxred_N"/>
    <property type="match status" value="1"/>
</dbReference>
<dbReference type="SUPFAM" id="SSF51905">
    <property type="entry name" value="FAD/NAD(P)-binding domain"/>
    <property type="match status" value="1"/>
</dbReference>
<dbReference type="Proteomes" id="UP001365405">
    <property type="component" value="Unassembled WGS sequence"/>
</dbReference>
<organism evidence="6 7">
    <name type="scientific">Pseudaquabacterium inlustre</name>
    <dbReference type="NCBI Taxonomy" id="2984192"/>
    <lineage>
        <taxon>Bacteria</taxon>
        <taxon>Pseudomonadati</taxon>
        <taxon>Pseudomonadota</taxon>
        <taxon>Betaproteobacteria</taxon>
        <taxon>Burkholderiales</taxon>
        <taxon>Sphaerotilaceae</taxon>
        <taxon>Pseudaquabacterium</taxon>
    </lineage>
</organism>
<evidence type="ECO:0000256" key="2">
    <source>
        <dbReference type="ARBA" id="ARBA00010790"/>
    </source>
</evidence>
<dbReference type="PANTHER" id="PTHR11552">
    <property type="entry name" value="GLUCOSE-METHANOL-CHOLINE GMC OXIDOREDUCTASE"/>
    <property type="match status" value="1"/>
</dbReference>